<evidence type="ECO:0000256" key="1">
    <source>
        <dbReference type="ARBA" id="ARBA00022679"/>
    </source>
</evidence>
<dbReference type="EMBL" id="FRFE01000007">
    <property type="protein sequence ID" value="SHO47294.1"/>
    <property type="molecule type" value="Genomic_DNA"/>
</dbReference>
<organism evidence="4 5">
    <name type="scientific">Desulfopila aestuarii DSM 18488</name>
    <dbReference type="NCBI Taxonomy" id="1121416"/>
    <lineage>
        <taxon>Bacteria</taxon>
        <taxon>Pseudomonadati</taxon>
        <taxon>Thermodesulfobacteriota</taxon>
        <taxon>Desulfobulbia</taxon>
        <taxon>Desulfobulbales</taxon>
        <taxon>Desulfocapsaceae</taxon>
        <taxon>Desulfopila</taxon>
    </lineage>
</organism>
<sequence length="167" mass="19300">MELSNYTLRPPRLTDLDRCFEIETVSYDGDEAATREKIQTRIETYPEGFWVLEVDKRIVGFINSGCTDKVEMTDESFKELVGHDPDGRHNVIMSLVVRPEYQGQGFASILMARHVRRMKELNKSSIQLMCKKQHVAIYQRFGFSYVKASASDHGGMSWHEMVMELTE</sequence>
<keyword evidence="5" id="KW-1185">Reference proteome</keyword>
<dbReference type="GO" id="GO:0005840">
    <property type="term" value="C:ribosome"/>
    <property type="evidence" value="ECO:0007669"/>
    <property type="project" value="UniProtKB-KW"/>
</dbReference>
<evidence type="ECO:0000313" key="5">
    <source>
        <dbReference type="Proteomes" id="UP000184603"/>
    </source>
</evidence>
<dbReference type="CDD" id="cd04301">
    <property type="entry name" value="NAT_SF"/>
    <property type="match status" value="1"/>
</dbReference>
<dbReference type="InterPro" id="IPR051635">
    <property type="entry name" value="SNAT-like"/>
</dbReference>
<dbReference type="RefSeq" id="WP_073613133.1">
    <property type="nucleotide sequence ID" value="NZ_FRFE01000007.1"/>
</dbReference>
<proteinExistence type="predicted"/>
<dbReference type="PANTHER" id="PTHR10908:SF0">
    <property type="entry name" value="SEROTONIN N-ACETYLTRANSFERASE"/>
    <property type="match status" value="1"/>
</dbReference>
<reference evidence="4 5" key="1">
    <citation type="submission" date="2016-12" db="EMBL/GenBank/DDBJ databases">
        <authorList>
            <person name="Song W.-J."/>
            <person name="Kurnit D.M."/>
        </authorList>
    </citation>
    <scope>NUCLEOTIDE SEQUENCE [LARGE SCALE GENOMIC DNA]</scope>
    <source>
        <strain evidence="4 5">DSM 18488</strain>
    </source>
</reference>
<dbReference type="GO" id="GO:0008080">
    <property type="term" value="F:N-acetyltransferase activity"/>
    <property type="evidence" value="ECO:0007669"/>
    <property type="project" value="UniProtKB-ARBA"/>
</dbReference>
<protein>
    <submittedName>
        <fullName evidence="4">Ribosomal protein S18 acetylase RimI</fullName>
    </submittedName>
</protein>
<dbReference type="InterPro" id="IPR000182">
    <property type="entry name" value="GNAT_dom"/>
</dbReference>
<evidence type="ECO:0000313" key="4">
    <source>
        <dbReference type="EMBL" id="SHO47294.1"/>
    </source>
</evidence>
<dbReference type="AlphaFoldDB" id="A0A1M7Y4N5"/>
<accession>A0A1M7Y4N5</accession>
<dbReference type="Pfam" id="PF00583">
    <property type="entry name" value="Acetyltransf_1"/>
    <property type="match status" value="1"/>
</dbReference>
<name>A0A1M7Y4N5_9BACT</name>
<evidence type="ECO:0000259" key="3">
    <source>
        <dbReference type="PROSITE" id="PS51186"/>
    </source>
</evidence>
<dbReference type="InterPro" id="IPR016181">
    <property type="entry name" value="Acyl_CoA_acyltransferase"/>
</dbReference>
<dbReference type="Gene3D" id="3.40.630.30">
    <property type="match status" value="1"/>
</dbReference>
<feature type="domain" description="N-acetyltransferase" evidence="3">
    <location>
        <begin position="6"/>
        <end position="167"/>
    </location>
</feature>
<keyword evidence="4" id="KW-0689">Ribosomal protein</keyword>
<dbReference type="STRING" id="1121416.SAMN02745220_01816"/>
<gene>
    <name evidence="4" type="ORF">SAMN02745220_01816</name>
</gene>
<keyword evidence="2" id="KW-0012">Acyltransferase</keyword>
<keyword evidence="1" id="KW-0808">Transferase</keyword>
<dbReference type="PROSITE" id="PS51186">
    <property type="entry name" value="GNAT"/>
    <property type="match status" value="1"/>
</dbReference>
<keyword evidence="4" id="KW-0687">Ribonucleoprotein</keyword>
<evidence type="ECO:0000256" key="2">
    <source>
        <dbReference type="ARBA" id="ARBA00023315"/>
    </source>
</evidence>
<dbReference type="Proteomes" id="UP000184603">
    <property type="component" value="Unassembled WGS sequence"/>
</dbReference>
<dbReference type="SUPFAM" id="SSF55729">
    <property type="entry name" value="Acyl-CoA N-acyltransferases (Nat)"/>
    <property type="match status" value="1"/>
</dbReference>
<dbReference type="PANTHER" id="PTHR10908">
    <property type="entry name" value="SEROTONIN N-ACETYLTRANSFERASE"/>
    <property type="match status" value="1"/>
</dbReference>
<dbReference type="OrthoDB" id="9800962at2"/>